<protein>
    <submittedName>
        <fullName evidence="2">Uncharacterized protein</fullName>
    </submittedName>
</protein>
<name>A0A699X437_TANCI</name>
<evidence type="ECO:0000256" key="1">
    <source>
        <dbReference type="SAM" id="MobiDB-lite"/>
    </source>
</evidence>
<gene>
    <name evidence="2" type="ORF">Tci_925812</name>
</gene>
<comment type="caution">
    <text evidence="2">The sequence shown here is derived from an EMBL/GenBank/DDBJ whole genome shotgun (WGS) entry which is preliminary data.</text>
</comment>
<dbReference type="EMBL" id="BKCJ011799178">
    <property type="protein sequence ID" value="GFD53843.1"/>
    <property type="molecule type" value="Genomic_DNA"/>
</dbReference>
<reference evidence="2" key="1">
    <citation type="journal article" date="2019" name="Sci. Rep.">
        <title>Draft genome of Tanacetum cinerariifolium, the natural source of mosquito coil.</title>
        <authorList>
            <person name="Yamashiro T."/>
            <person name="Shiraishi A."/>
            <person name="Satake H."/>
            <person name="Nakayama K."/>
        </authorList>
    </citation>
    <scope>NUCLEOTIDE SEQUENCE</scope>
</reference>
<proteinExistence type="predicted"/>
<sequence length="88" mass="9467">TSKASYWACCPSLPRIPTRCLYSGKTTPRWPRPPKSTTKPAPGAARTTPSTKAASTRRSGFGPKSCTSCARMRPWLKLPTPGWSTATG</sequence>
<evidence type="ECO:0000313" key="2">
    <source>
        <dbReference type="EMBL" id="GFD53843.1"/>
    </source>
</evidence>
<dbReference type="AlphaFoldDB" id="A0A699X437"/>
<feature type="non-terminal residue" evidence="2">
    <location>
        <position position="1"/>
    </location>
</feature>
<accession>A0A699X437</accession>
<feature type="compositionally biased region" description="Polar residues" evidence="1">
    <location>
        <begin position="47"/>
        <end position="58"/>
    </location>
</feature>
<feature type="region of interest" description="Disordered" evidence="1">
    <location>
        <begin position="22"/>
        <end position="66"/>
    </location>
</feature>
<organism evidence="2">
    <name type="scientific">Tanacetum cinerariifolium</name>
    <name type="common">Dalmatian daisy</name>
    <name type="synonym">Chrysanthemum cinerariifolium</name>
    <dbReference type="NCBI Taxonomy" id="118510"/>
    <lineage>
        <taxon>Eukaryota</taxon>
        <taxon>Viridiplantae</taxon>
        <taxon>Streptophyta</taxon>
        <taxon>Embryophyta</taxon>
        <taxon>Tracheophyta</taxon>
        <taxon>Spermatophyta</taxon>
        <taxon>Magnoliopsida</taxon>
        <taxon>eudicotyledons</taxon>
        <taxon>Gunneridae</taxon>
        <taxon>Pentapetalae</taxon>
        <taxon>asterids</taxon>
        <taxon>campanulids</taxon>
        <taxon>Asterales</taxon>
        <taxon>Asteraceae</taxon>
        <taxon>Asteroideae</taxon>
        <taxon>Anthemideae</taxon>
        <taxon>Anthemidinae</taxon>
        <taxon>Tanacetum</taxon>
    </lineage>
</organism>